<sequence length="86" mass="9852">MICSLSVTMSVSRESELSSAQLFGDKNTKNVFIYYCSRLHHVCCSKMSVRPATPMSQNKLRFSNSHCYISVLMDHPGKYREGHWGF</sequence>
<proteinExistence type="predicted"/>
<protein>
    <submittedName>
        <fullName evidence="1">Uncharacterized protein</fullName>
    </submittedName>
</protein>
<organism evidence="1 2">
    <name type="scientific">Caerostris extrusa</name>
    <name type="common">Bark spider</name>
    <name type="synonym">Caerostris bankana</name>
    <dbReference type="NCBI Taxonomy" id="172846"/>
    <lineage>
        <taxon>Eukaryota</taxon>
        <taxon>Metazoa</taxon>
        <taxon>Ecdysozoa</taxon>
        <taxon>Arthropoda</taxon>
        <taxon>Chelicerata</taxon>
        <taxon>Arachnida</taxon>
        <taxon>Araneae</taxon>
        <taxon>Araneomorphae</taxon>
        <taxon>Entelegynae</taxon>
        <taxon>Araneoidea</taxon>
        <taxon>Araneidae</taxon>
        <taxon>Caerostris</taxon>
    </lineage>
</organism>
<name>A0AAV4SK34_CAEEX</name>
<dbReference type="EMBL" id="BPLR01009702">
    <property type="protein sequence ID" value="GIY33877.1"/>
    <property type="molecule type" value="Genomic_DNA"/>
</dbReference>
<evidence type="ECO:0000313" key="1">
    <source>
        <dbReference type="EMBL" id="GIY33877.1"/>
    </source>
</evidence>
<keyword evidence="2" id="KW-1185">Reference proteome</keyword>
<comment type="caution">
    <text evidence="1">The sequence shown here is derived from an EMBL/GenBank/DDBJ whole genome shotgun (WGS) entry which is preliminary data.</text>
</comment>
<dbReference type="Proteomes" id="UP001054945">
    <property type="component" value="Unassembled WGS sequence"/>
</dbReference>
<evidence type="ECO:0000313" key="2">
    <source>
        <dbReference type="Proteomes" id="UP001054945"/>
    </source>
</evidence>
<dbReference type="AlphaFoldDB" id="A0AAV4SK34"/>
<gene>
    <name evidence="1" type="ORF">CEXT_581481</name>
</gene>
<accession>A0AAV4SK34</accession>
<reference evidence="1 2" key="1">
    <citation type="submission" date="2021-06" db="EMBL/GenBank/DDBJ databases">
        <title>Caerostris extrusa draft genome.</title>
        <authorList>
            <person name="Kono N."/>
            <person name="Arakawa K."/>
        </authorList>
    </citation>
    <scope>NUCLEOTIDE SEQUENCE [LARGE SCALE GENOMIC DNA]</scope>
</reference>